<sequence length="20" mass="2289">MSTLPSDKNKRSCYKASIQM</sequence>
<reference evidence="2" key="1">
    <citation type="submission" date="2018-02" db="EMBL/GenBank/DDBJ databases">
        <title>Rhizophora mucronata_Transcriptome.</title>
        <authorList>
            <person name="Meera S.P."/>
            <person name="Sreeshan A."/>
            <person name="Augustine A."/>
        </authorList>
    </citation>
    <scope>NUCLEOTIDE SEQUENCE</scope>
    <source>
        <tissue evidence="2">Leaf</tissue>
    </source>
</reference>
<evidence type="ECO:0000313" key="2">
    <source>
        <dbReference type="EMBL" id="MBX38673.1"/>
    </source>
</evidence>
<dbReference type="AlphaFoldDB" id="A0A2P2N898"/>
<evidence type="ECO:0000256" key="1">
    <source>
        <dbReference type="SAM" id="MobiDB-lite"/>
    </source>
</evidence>
<proteinExistence type="predicted"/>
<accession>A0A2P2N898</accession>
<dbReference type="EMBL" id="GGEC01058189">
    <property type="protein sequence ID" value="MBX38673.1"/>
    <property type="molecule type" value="Transcribed_RNA"/>
</dbReference>
<organism evidence="2">
    <name type="scientific">Rhizophora mucronata</name>
    <name type="common">Asiatic mangrove</name>
    <dbReference type="NCBI Taxonomy" id="61149"/>
    <lineage>
        <taxon>Eukaryota</taxon>
        <taxon>Viridiplantae</taxon>
        <taxon>Streptophyta</taxon>
        <taxon>Embryophyta</taxon>
        <taxon>Tracheophyta</taxon>
        <taxon>Spermatophyta</taxon>
        <taxon>Magnoliopsida</taxon>
        <taxon>eudicotyledons</taxon>
        <taxon>Gunneridae</taxon>
        <taxon>Pentapetalae</taxon>
        <taxon>rosids</taxon>
        <taxon>fabids</taxon>
        <taxon>Malpighiales</taxon>
        <taxon>Rhizophoraceae</taxon>
        <taxon>Rhizophora</taxon>
    </lineage>
</organism>
<protein>
    <submittedName>
        <fullName evidence="2">Uncharacterized protein</fullName>
    </submittedName>
</protein>
<name>A0A2P2N898_RHIMU</name>
<feature type="region of interest" description="Disordered" evidence="1">
    <location>
        <begin position="1"/>
        <end position="20"/>
    </location>
</feature>